<feature type="transmembrane region" description="Helical" evidence="7">
    <location>
        <begin position="229"/>
        <end position="255"/>
    </location>
</feature>
<evidence type="ECO:0000259" key="8">
    <source>
        <dbReference type="PROSITE" id="PS50928"/>
    </source>
</evidence>
<dbReference type="Gene3D" id="1.10.3720.10">
    <property type="entry name" value="MetI-like"/>
    <property type="match status" value="1"/>
</dbReference>
<evidence type="ECO:0000256" key="5">
    <source>
        <dbReference type="ARBA" id="ARBA00022989"/>
    </source>
</evidence>
<evidence type="ECO:0000256" key="6">
    <source>
        <dbReference type="ARBA" id="ARBA00023136"/>
    </source>
</evidence>
<keyword evidence="3" id="KW-1003">Cell membrane</keyword>
<reference evidence="10" key="1">
    <citation type="journal article" date="2019" name="Int. J. Syst. Evol. Microbiol.">
        <title>The Global Catalogue of Microorganisms (GCM) 10K type strain sequencing project: providing services to taxonomists for standard genome sequencing and annotation.</title>
        <authorList>
            <consortium name="The Broad Institute Genomics Platform"/>
            <consortium name="The Broad Institute Genome Sequencing Center for Infectious Disease"/>
            <person name="Wu L."/>
            <person name="Ma J."/>
        </authorList>
    </citation>
    <scope>NUCLEOTIDE SEQUENCE [LARGE SCALE GENOMIC DNA]</scope>
    <source>
        <strain evidence="10">JCM 13584</strain>
    </source>
</reference>
<dbReference type="InterPro" id="IPR000515">
    <property type="entry name" value="MetI-like"/>
</dbReference>
<evidence type="ECO:0000256" key="1">
    <source>
        <dbReference type="ARBA" id="ARBA00004651"/>
    </source>
</evidence>
<organism evidence="9 10">
    <name type="scientific">Agromyces allii</name>
    <dbReference type="NCBI Taxonomy" id="393607"/>
    <lineage>
        <taxon>Bacteria</taxon>
        <taxon>Bacillati</taxon>
        <taxon>Actinomycetota</taxon>
        <taxon>Actinomycetes</taxon>
        <taxon>Micrococcales</taxon>
        <taxon>Microbacteriaceae</taxon>
        <taxon>Agromyces</taxon>
    </lineage>
</organism>
<feature type="domain" description="ABC transmembrane type-1" evidence="8">
    <location>
        <begin position="97"/>
        <end position="298"/>
    </location>
</feature>
<keyword evidence="5 7" id="KW-1133">Transmembrane helix</keyword>
<protein>
    <submittedName>
        <fullName evidence="9">ABC transporter permease</fullName>
    </submittedName>
</protein>
<evidence type="ECO:0000256" key="2">
    <source>
        <dbReference type="ARBA" id="ARBA00022448"/>
    </source>
</evidence>
<evidence type="ECO:0000313" key="9">
    <source>
        <dbReference type="EMBL" id="GAA1966223.1"/>
    </source>
</evidence>
<dbReference type="Pfam" id="PF19300">
    <property type="entry name" value="BPD_transp_1_N"/>
    <property type="match status" value="1"/>
</dbReference>
<comment type="caution">
    <text evidence="9">The sequence shown here is derived from an EMBL/GenBank/DDBJ whole genome shotgun (WGS) entry which is preliminary data.</text>
</comment>
<accession>A0ABP5CMM4</accession>
<feature type="transmembrane region" description="Helical" evidence="7">
    <location>
        <begin position="101"/>
        <end position="122"/>
    </location>
</feature>
<gene>
    <name evidence="9" type="ORF">GCM10009717_36350</name>
</gene>
<evidence type="ECO:0000256" key="7">
    <source>
        <dbReference type="RuleBase" id="RU363032"/>
    </source>
</evidence>
<keyword evidence="4 7" id="KW-0812">Transmembrane</keyword>
<feature type="transmembrane region" description="Helical" evidence="7">
    <location>
        <begin position="134"/>
        <end position="159"/>
    </location>
</feature>
<dbReference type="PANTHER" id="PTHR43163">
    <property type="entry name" value="DIPEPTIDE TRANSPORT SYSTEM PERMEASE PROTEIN DPPB-RELATED"/>
    <property type="match status" value="1"/>
</dbReference>
<dbReference type="EMBL" id="BAAAMK010000011">
    <property type="protein sequence ID" value="GAA1966223.1"/>
    <property type="molecule type" value="Genomic_DNA"/>
</dbReference>
<keyword evidence="10" id="KW-1185">Reference proteome</keyword>
<feature type="transmembrane region" description="Helical" evidence="7">
    <location>
        <begin position="275"/>
        <end position="298"/>
    </location>
</feature>
<dbReference type="Proteomes" id="UP001499954">
    <property type="component" value="Unassembled WGS sequence"/>
</dbReference>
<comment type="similarity">
    <text evidence="7">Belongs to the binding-protein-dependent transport system permease family.</text>
</comment>
<dbReference type="Pfam" id="PF00528">
    <property type="entry name" value="BPD_transp_1"/>
    <property type="match status" value="1"/>
</dbReference>
<dbReference type="PANTHER" id="PTHR43163:SF6">
    <property type="entry name" value="DIPEPTIDE TRANSPORT SYSTEM PERMEASE PROTEIN DPPB-RELATED"/>
    <property type="match status" value="1"/>
</dbReference>
<keyword evidence="2 7" id="KW-0813">Transport</keyword>
<evidence type="ECO:0000256" key="3">
    <source>
        <dbReference type="ARBA" id="ARBA00022475"/>
    </source>
</evidence>
<sequence length="310" mass="32714">MRYVIRRVLYAVFVVWAAYTITWLLLFYLPGNSASMIISGAGADVDQTLLASLEARYGLDRPAYEQYFGLLWQTVTGDLGTSITLGVPVAVVVGGALPHTLALGGLALAFSVVLGLGIALLANTARATWLRNILFSLPSVFLSFPVFLTGLILIQVFAFNLHLLPAVGNDGFRALILPALTSGIPASAAIAQVTAKSLYEYTHGPQATFLTARGVGRGRIVYAHGLRNAVIPAATIIGMSVGGILAGAVITETVFSRQGLGRVLQAGVVSQDVPVVQGVVIISALLFALANLAVDLFYPRIDPRIRLGIA</sequence>
<feature type="transmembrane region" description="Helical" evidence="7">
    <location>
        <begin position="7"/>
        <end position="29"/>
    </location>
</feature>
<dbReference type="RefSeq" id="WP_157414439.1">
    <property type="nucleotide sequence ID" value="NZ_BAAAMK010000011.1"/>
</dbReference>
<proteinExistence type="inferred from homology"/>
<dbReference type="InterPro" id="IPR045621">
    <property type="entry name" value="BPD_transp_1_N"/>
</dbReference>
<dbReference type="InterPro" id="IPR035906">
    <property type="entry name" value="MetI-like_sf"/>
</dbReference>
<evidence type="ECO:0000256" key="4">
    <source>
        <dbReference type="ARBA" id="ARBA00022692"/>
    </source>
</evidence>
<comment type="subcellular location">
    <subcellularLocation>
        <location evidence="1 7">Cell membrane</location>
        <topology evidence="1 7">Multi-pass membrane protein</topology>
    </subcellularLocation>
</comment>
<keyword evidence="6 7" id="KW-0472">Membrane</keyword>
<dbReference type="PROSITE" id="PS50928">
    <property type="entry name" value="ABC_TM1"/>
    <property type="match status" value="1"/>
</dbReference>
<dbReference type="SUPFAM" id="SSF161098">
    <property type="entry name" value="MetI-like"/>
    <property type="match status" value="1"/>
</dbReference>
<feature type="transmembrane region" description="Helical" evidence="7">
    <location>
        <begin position="171"/>
        <end position="191"/>
    </location>
</feature>
<dbReference type="CDD" id="cd06261">
    <property type="entry name" value="TM_PBP2"/>
    <property type="match status" value="1"/>
</dbReference>
<name>A0ABP5CMM4_9MICO</name>
<evidence type="ECO:0000313" key="10">
    <source>
        <dbReference type="Proteomes" id="UP001499954"/>
    </source>
</evidence>